<dbReference type="Pfam" id="PF07686">
    <property type="entry name" value="V-set"/>
    <property type="match status" value="1"/>
</dbReference>
<evidence type="ECO:0000256" key="7">
    <source>
        <dbReference type="ARBA" id="ARBA00023180"/>
    </source>
</evidence>
<evidence type="ECO:0000313" key="14">
    <source>
        <dbReference type="Proteomes" id="UP000829720"/>
    </source>
</evidence>
<evidence type="ECO:0000259" key="12">
    <source>
        <dbReference type="PROSITE" id="PS50835"/>
    </source>
</evidence>
<dbReference type="OrthoDB" id="434099at2759"/>
<feature type="transmembrane region" description="Helical" evidence="10">
    <location>
        <begin position="194"/>
        <end position="214"/>
    </location>
</feature>
<dbReference type="SMART" id="SM00409">
    <property type="entry name" value="IG"/>
    <property type="match status" value="1"/>
</dbReference>
<evidence type="ECO:0000256" key="5">
    <source>
        <dbReference type="ARBA" id="ARBA00023136"/>
    </source>
</evidence>
<dbReference type="Gene3D" id="2.60.40.10">
    <property type="entry name" value="Immunoglobulins"/>
    <property type="match status" value="1"/>
</dbReference>
<dbReference type="InterPro" id="IPR036179">
    <property type="entry name" value="Ig-like_dom_sf"/>
</dbReference>
<evidence type="ECO:0000313" key="13">
    <source>
        <dbReference type="EMBL" id="KAI1902997.1"/>
    </source>
</evidence>
<evidence type="ECO:0000256" key="8">
    <source>
        <dbReference type="ARBA" id="ARBA00023319"/>
    </source>
</evidence>
<dbReference type="InterPro" id="IPR003599">
    <property type="entry name" value="Ig_sub"/>
</dbReference>
<keyword evidence="2 10" id="KW-0812">Transmembrane</keyword>
<keyword evidence="14" id="KW-1185">Reference proteome</keyword>
<feature type="signal peptide" evidence="11">
    <location>
        <begin position="1"/>
        <end position="23"/>
    </location>
</feature>
<keyword evidence="5 10" id="KW-0472">Membrane</keyword>
<dbReference type="GO" id="GO:0043277">
    <property type="term" value="P:apoptotic cell clearance"/>
    <property type="evidence" value="ECO:0007669"/>
    <property type="project" value="TreeGrafter"/>
</dbReference>
<comment type="caution">
    <text evidence="13">The sequence shown here is derived from an EMBL/GenBank/DDBJ whole genome shotgun (WGS) entry which is preliminary data.</text>
</comment>
<dbReference type="Proteomes" id="UP000829720">
    <property type="component" value="Unassembled WGS sequence"/>
</dbReference>
<feature type="chain" id="PRO_5035885671" description="Ig-like domain-containing protein" evidence="11">
    <location>
        <begin position="24"/>
        <end position="269"/>
    </location>
</feature>
<comment type="subcellular location">
    <subcellularLocation>
        <location evidence="1">Membrane</location>
        <topology evidence="1">Single-pass type I membrane protein</topology>
    </subcellularLocation>
</comment>
<keyword evidence="4 10" id="KW-1133">Transmembrane helix</keyword>
<dbReference type="GO" id="GO:0060097">
    <property type="term" value="P:cytoskeletal rearrangement involved in phagocytosis, engulfment"/>
    <property type="evidence" value="ECO:0007669"/>
    <property type="project" value="TreeGrafter"/>
</dbReference>
<gene>
    <name evidence="13" type="ORF">AGOR_G00022640</name>
</gene>
<dbReference type="FunFam" id="2.60.40.10:FF:000774">
    <property type="entry name" value="Hepatitis A virus cellular receptor 1"/>
    <property type="match status" value="1"/>
</dbReference>
<dbReference type="PANTHER" id="PTHR46608">
    <property type="entry name" value="T-CELL IMMUNOGLOBULIN AND MUCIN DOMAIN-CONTAINING PROTEIN 4"/>
    <property type="match status" value="1"/>
</dbReference>
<dbReference type="EMBL" id="JAERUA010000002">
    <property type="protein sequence ID" value="KAI1902997.1"/>
    <property type="molecule type" value="Genomic_DNA"/>
</dbReference>
<dbReference type="InterPro" id="IPR013783">
    <property type="entry name" value="Ig-like_fold"/>
</dbReference>
<name>A0A8T3E5S1_9TELE</name>
<dbReference type="SUPFAM" id="SSF48726">
    <property type="entry name" value="Immunoglobulin"/>
    <property type="match status" value="1"/>
</dbReference>
<dbReference type="GO" id="GO:0016020">
    <property type="term" value="C:membrane"/>
    <property type="evidence" value="ECO:0007669"/>
    <property type="project" value="UniProtKB-SubCell"/>
</dbReference>
<dbReference type="InterPro" id="IPR007110">
    <property type="entry name" value="Ig-like_dom"/>
</dbReference>
<proteinExistence type="inferred from homology"/>
<evidence type="ECO:0000256" key="3">
    <source>
        <dbReference type="ARBA" id="ARBA00022729"/>
    </source>
</evidence>
<keyword evidence="6" id="KW-1015">Disulfide bond</keyword>
<evidence type="ECO:0000256" key="6">
    <source>
        <dbReference type="ARBA" id="ARBA00023157"/>
    </source>
</evidence>
<evidence type="ECO:0000256" key="2">
    <source>
        <dbReference type="ARBA" id="ARBA00022692"/>
    </source>
</evidence>
<accession>A0A8T3E5S1</accession>
<evidence type="ECO:0000256" key="9">
    <source>
        <dbReference type="ARBA" id="ARBA00038203"/>
    </source>
</evidence>
<organism evidence="13 14">
    <name type="scientific">Albula goreensis</name>
    <dbReference type="NCBI Taxonomy" id="1534307"/>
    <lineage>
        <taxon>Eukaryota</taxon>
        <taxon>Metazoa</taxon>
        <taxon>Chordata</taxon>
        <taxon>Craniata</taxon>
        <taxon>Vertebrata</taxon>
        <taxon>Euteleostomi</taxon>
        <taxon>Actinopterygii</taxon>
        <taxon>Neopterygii</taxon>
        <taxon>Teleostei</taxon>
        <taxon>Albuliformes</taxon>
        <taxon>Albulidae</taxon>
        <taxon>Albula</taxon>
    </lineage>
</organism>
<comment type="similarity">
    <text evidence="9">Belongs to the immunoglobulin superfamily. TIM family.</text>
</comment>
<dbReference type="PANTHER" id="PTHR46608:SF3">
    <property type="entry name" value="T-CELL IMMUNOGLOBULIN AND MUCIN DOMAIN-CONTAINING PROTEIN 4"/>
    <property type="match status" value="1"/>
</dbReference>
<dbReference type="PROSITE" id="PS50835">
    <property type="entry name" value="IG_LIKE"/>
    <property type="match status" value="1"/>
</dbReference>
<evidence type="ECO:0000256" key="1">
    <source>
        <dbReference type="ARBA" id="ARBA00004479"/>
    </source>
</evidence>
<evidence type="ECO:0000256" key="4">
    <source>
        <dbReference type="ARBA" id="ARBA00022989"/>
    </source>
</evidence>
<reference evidence="13" key="1">
    <citation type="submission" date="2021-01" db="EMBL/GenBank/DDBJ databases">
        <authorList>
            <person name="Zahm M."/>
            <person name="Roques C."/>
            <person name="Cabau C."/>
            <person name="Klopp C."/>
            <person name="Donnadieu C."/>
            <person name="Jouanno E."/>
            <person name="Lampietro C."/>
            <person name="Louis A."/>
            <person name="Herpin A."/>
            <person name="Echchiki A."/>
            <person name="Berthelot C."/>
            <person name="Parey E."/>
            <person name="Roest-Crollius H."/>
            <person name="Braasch I."/>
            <person name="Postlethwait J."/>
            <person name="Bobe J."/>
            <person name="Montfort J."/>
            <person name="Bouchez O."/>
            <person name="Begum T."/>
            <person name="Mejri S."/>
            <person name="Adams A."/>
            <person name="Chen W.-J."/>
            <person name="Guiguen Y."/>
        </authorList>
    </citation>
    <scope>NUCLEOTIDE SEQUENCE</scope>
    <source>
        <tissue evidence="13">Blood</tissue>
    </source>
</reference>
<feature type="domain" description="Ig-like" evidence="12">
    <location>
        <begin position="9"/>
        <end position="130"/>
    </location>
</feature>
<dbReference type="GO" id="GO:0001786">
    <property type="term" value="F:phosphatidylserine binding"/>
    <property type="evidence" value="ECO:0007669"/>
    <property type="project" value="TreeGrafter"/>
</dbReference>
<dbReference type="AlphaFoldDB" id="A0A8T3E5S1"/>
<sequence length="269" mass="29389">MDLQCHYTPLFCFLFQLLAVSEGSEKTVSGFVGKDVILPCRYDASYHGQLAICWGRGEIPSRGCNNEILSSDGTQVTGRTSQRYQLGSGLTEGDVSLTILNAQESDAGTYGCRVHIPGMFNDEKNTVKLTLIKSPVTTKAPESTSSTAHQAASGTWTTLKHTQDAGLEEANTTASSNTTIPMNSNGAELEGHHLAVLLLVMLLLLLAITFLILMRKRWKKAGELVGISPQLHTGVHYRNSESSQGLHSREIAVENIYQLDERDDYETCP</sequence>
<dbReference type="InterPro" id="IPR013106">
    <property type="entry name" value="Ig_V-set"/>
</dbReference>
<keyword evidence="3 11" id="KW-0732">Signal</keyword>
<evidence type="ECO:0000256" key="10">
    <source>
        <dbReference type="SAM" id="Phobius"/>
    </source>
</evidence>
<keyword evidence="7" id="KW-0325">Glycoprotein</keyword>
<protein>
    <recommendedName>
        <fullName evidence="12">Ig-like domain-containing protein</fullName>
    </recommendedName>
</protein>
<keyword evidence="8" id="KW-0393">Immunoglobulin domain</keyword>
<evidence type="ECO:0000256" key="11">
    <source>
        <dbReference type="SAM" id="SignalP"/>
    </source>
</evidence>